<reference evidence="2 3" key="1">
    <citation type="journal article" date="2009" name="PLoS Genet.">
        <title>Alliance of proteomics and genomics to unravel the specificities of Sahara bacterium Deinococcus deserti.</title>
        <authorList>
            <person name="de Groot A."/>
            <person name="Dulermo R."/>
            <person name="Ortet P."/>
            <person name="Blanchard L."/>
            <person name="Guerin P."/>
            <person name="Fernandez B."/>
            <person name="Vacherie B."/>
            <person name="Dossat C."/>
            <person name="Jolivet E."/>
            <person name="Siguier P."/>
            <person name="Chandler M."/>
            <person name="Barakat M."/>
            <person name="Dedieu A."/>
            <person name="Barbe V."/>
            <person name="Heulin T."/>
            <person name="Sommer S."/>
            <person name="Achouak W."/>
            <person name="Armengaud J."/>
        </authorList>
    </citation>
    <scope>NUCLEOTIDE SEQUENCE [LARGE SCALE GENOMIC DNA]</scope>
    <source>
        <strain evidence="3">DSM 17065 / CIP 109153 / LMG 22923 / VCD115</strain>
        <plasmid evidence="3">pDeide1</plasmid>
    </source>
</reference>
<dbReference type="EMBL" id="CP001115">
    <property type="protein sequence ID" value="ACO47608.1"/>
    <property type="molecule type" value="Genomic_DNA"/>
</dbReference>
<keyword evidence="3" id="KW-1185">Reference proteome</keyword>
<evidence type="ECO:0000256" key="1">
    <source>
        <dbReference type="SAM" id="MobiDB-lite"/>
    </source>
</evidence>
<dbReference type="KEGG" id="ddr:Deide_1p01586"/>
<name>C1D2G9_DEIDV</name>
<geneLocation type="plasmid" evidence="3">
    <name>pDeide1</name>
</geneLocation>
<dbReference type="Proteomes" id="UP000002208">
    <property type="component" value="Plasmid 1"/>
</dbReference>
<accession>C1D2G9</accession>
<sequence length="102" mass="11463">MRGRDTLPVNLDGLVDRPLAICPAPRTAILCLRSRHFVFWAPTPQPEQPSHNRTVQCGRPGPAPELCRSAGPMRETAVPSGDILPHWNVRHQRKEVCSRRLL</sequence>
<dbReference type="HOGENOM" id="CLU_2272764_0_0_0"/>
<keyword evidence="2" id="KW-0614">Plasmid</keyword>
<proteinExistence type="predicted"/>
<organism evidence="2 3">
    <name type="scientific">Deinococcus deserti (strain DSM 17065 / CIP 109153 / LMG 22923 / VCD115)</name>
    <dbReference type="NCBI Taxonomy" id="546414"/>
    <lineage>
        <taxon>Bacteria</taxon>
        <taxon>Thermotogati</taxon>
        <taxon>Deinococcota</taxon>
        <taxon>Deinococci</taxon>
        <taxon>Deinococcales</taxon>
        <taxon>Deinococcaceae</taxon>
        <taxon>Deinococcus</taxon>
    </lineage>
</organism>
<gene>
    <name evidence="2" type="ordered locus">Deide_1p01586</name>
</gene>
<evidence type="ECO:0000313" key="2">
    <source>
        <dbReference type="EMBL" id="ACO47608.1"/>
    </source>
</evidence>
<evidence type="ECO:0000313" key="3">
    <source>
        <dbReference type="Proteomes" id="UP000002208"/>
    </source>
</evidence>
<dbReference type="AlphaFoldDB" id="C1D2G9"/>
<protein>
    <submittedName>
        <fullName evidence="2">Uncharacterized protein</fullName>
    </submittedName>
</protein>
<feature type="region of interest" description="Disordered" evidence="1">
    <location>
        <begin position="42"/>
        <end position="64"/>
    </location>
</feature>